<dbReference type="EMBL" id="LR792684">
    <property type="protein sequence ID" value="CAB3389544.1"/>
    <property type="molecule type" value="Genomic_DNA"/>
</dbReference>
<dbReference type="Proteomes" id="UP000501793">
    <property type="component" value="Chromosome"/>
</dbReference>
<evidence type="ECO:0000313" key="1">
    <source>
        <dbReference type="EMBL" id="CAB3389544.1"/>
    </source>
</evidence>
<reference evidence="1" key="1">
    <citation type="submission" date="2020-04" db="EMBL/GenBank/DDBJ databases">
        <authorList>
            <person name="Hogendoorn C."/>
        </authorList>
    </citation>
    <scope>NUCLEOTIDE SEQUENCE</scope>
    <source>
        <strain evidence="1">FAVT5</strain>
    </source>
</reference>
<proteinExistence type="predicted"/>
<evidence type="ECO:0000313" key="2">
    <source>
        <dbReference type="Proteomes" id="UP000501793"/>
    </source>
</evidence>
<organism evidence="1 2">
    <name type="scientific">Kyrpidia spormannii</name>
    <dbReference type="NCBI Taxonomy" id="2055160"/>
    <lineage>
        <taxon>Bacteria</taxon>
        <taxon>Bacillati</taxon>
        <taxon>Bacillota</taxon>
        <taxon>Bacilli</taxon>
        <taxon>Bacillales</taxon>
        <taxon>Alicyclobacillaceae</taxon>
        <taxon>Kyrpidia</taxon>
    </lineage>
</organism>
<keyword evidence="2" id="KW-1185">Reference proteome</keyword>
<gene>
    <name evidence="1" type="ORF">FAVT5_0374</name>
</gene>
<sequence length="77" mass="9079">MDFRWIAHNRYVRLNVVSVVVSIEPNAKRCGKHFARLPLQVNTYFSDQVAHDTLMVRGRRWRHIVNRAINSLPPLKL</sequence>
<name>A0ACA8Z523_9BACL</name>
<protein>
    <submittedName>
        <fullName evidence="1">Uncharacterized protein</fullName>
    </submittedName>
</protein>
<accession>A0ACA8Z523</accession>